<dbReference type="AlphaFoldDB" id="A0A9X5KY37"/>
<evidence type="ECO:0000313" key="1">
    <source>
        <dbReference type="EMBL" id="OAJ49999.1"/>
    </source>
</evidence>
<dbReference type="EMBL" id="LKEG01000026">
    <property type="protein sequence ID" value="OAJ49999.1"/>
    <property type="molecule type" value="Genomic_DNA"/>
</dbReference>
<comment type="caution">
    <text evidence="1">The sequence shown here is derived from an EMBL/GenBank/DDBJ whole genome shotgun (WGS) entry which is preliminary data.</text>
</comment>
<name>A0A9X5KY37_PSEMA</name>
<evidence type="ECO:0000313" key="2">
    <source>
        <dbReference type="Proteomes" id="UP000077563"/>
    </source>
</evidence>
<reference evidence="1 2" key="1">
    <citation type="submission" date="2015-09" db="EMBL/GenBank/DDBJ databases">
        <title>Genome sequence of Pseudomonas marginalis ICMP 3553.</title>
        <authorList>
            <person name="Visnovsky S."/>
            <person name="Lu A."/>
            <person name="Panda P."/>
            <person name="Pitman A."/>
        </authorList>
    </citation>
    <scope>NUCLEOTIDE SEQUENCE [LARGE SCALE GENOMIC DNA]</scope>
    <source>
        <strain evidence="1 2">ICMP 3553</strain>
    </source>
</reference>
<dbReference type="Proteomes" id="UP000077563">
    <property type="component" value="Unassembled WGS sequence"/>
</dbReference>
<protein>
    <submittedName>
        <fullName evidence="1">Uncharacterized protein</fullName>
    </submittedName>
</protein>
<gene>
    <name evidence="1" type="ORF">AO064_16200</name>
</gene>
<organism evidence="1 2">
    <name type="scientific">Pseudomonas marginalis</name>
    <name type="common">Pseudomonas panacis</name>
    <dbReference type="NCBI Taxonomy" id="298"/>
    <lineage>
        <taxon>Bacteria</taxon>
        <taxon>Pseudomonadati</taxon>
        <taxon>Pseudomonadota</taxon>
        <taxon>Gammaproteobacteria</taxon>
        <taxon>Pseudomonadales</taxon>
        <taxon>Pseudomonadaceae</taxon>
        <taxon>Pseudomonas</taxon>
    </lineage>
</organism>
<proteinExistence type="predicted"/>
<sequence length="62" mass="6657">MPFFLWRTFRHSTHGAKQCVFEVAGVPEQVTVPLIDQAFNHGALDKVGLLYQSAQGGAGLGG</sequence>
<accession>A0A9X5KY37</accession>